<dbReference type="AlphaFoldDB" id="A0A7W9STP5"/>
<feature type="binding site" evidence="9">
    <location>
        <position position="114"/>
    </location>
    <ligand>
        <name>Zn(2+)</name>
        <dbReference type="ChEBI" id="CHEBI:29105"/>
    </ligand>
</feature>
<evidence type="ECO:0000256" key="3">
    <source>
        <dbReference type="ARBA" id="ARBA00012756"/>
    </source>
</evidence>
<reference evidence="13 14" key="1">
    <citation type="submission" date="2020-08" db="EMBL/GenBank/DDBJ databases">
        <title>Genomic Encyclopedia of Type Strains, Phase IV (KMG-IV): sequencing the most valuable type-strain genomes for metagenomic binning, comparative biology and taxonomic classification.</title>
        <authorList>
            <person name="Goeker M."/>
        </authorList>
    </citation>
    <scope>NUCLEOTIDE SEQUENCE [LARGE SCALE GENOMIC DNA]</scope>
    <source>
        <strain evidence="13 14">DSM 23562</strain>
    </source>
</reference>
<evidence type="ECO:0000313" key="13">
    <source>
        <dbReference type="EMBL" id="MBB6052646.1"/>
    </source>
</evidence>
<dbReference type="InterPro" id="IPR013529">
    <property type="entry name" value="Glyco_hydro_42_N"/>
</dbReference>
<name>A0A7W9STP5_ARMRO</name>
<dbReference type="InterPro" id="IPR013780">
    <property type="entry name" value="Glyco_hydro_b"/>
</dbReference>
<proteinExistence type="inferred from homology"/>
<feature type="domain" description="Beta-galactosidase trimerisation" evidence="11">
    <location>
        <begin position="390"/>
        <end position="595"/>
    </location>
</feature>
<dbReference type="PANTHER" id="PTHR36447:SF1">
    <property type="entry name" value="BETA-GALACTOSIDASE GANA"/>
    <property type="match status" value="1"/>
</dbReference>
<evidence type="ECO:0000256" key="9">
    <source>
        <dbReference type="PIRSR" id="PIRSR001084-3"/>
    </source>
</evidence>
<evidence type="ECO:0000259" key="11">
    <source>
        <dbReference type="Pfam" id="PF08532"/>
    </source>
</evidence>
<evidence type="ECO:0000256" key="7">
    <source>
        <dbReference type="PIRSR" id="PIRSR001084-1"/>
    </source>
</evidence>
<dbReference type="Pfam" id="PF02449">
    <property type="entry name" value="Glyco_hydro_42"/>
    <property type="match status" value="1"/>
</dbReference>
<dbReference type="InterPro" id="IPR013739">
    <property type="entry name" value="Beta_galactosidase_C"/>
</dbReference>
<dbReference type="GO" id="GO:0006012">
    <property type="term" value="P:galactose metabolic process"/>
    <property type="evidence" value="ECO:0007669"/>
    <property type="project" value="InterPro"/>
</dbReference>
<dbReference type="SUPFAM" id="SSF52317">
    <property type="entry name" value="Class I glutamine amidotransferase-like"/>
    <property type="match status" value="1"/>
</dbReference>
<evidence type="ECO:0000256" key="4">
    <source>
        <dbReference type="ARBA" id="ARBA00022801"/>
    </source>
</evidence>
<feature type="domain" description="Beta-galactosidase C-terminal" evidence="12">
    <location>
        <begin position="608"/>
        <end position="660"/>
    </location>
</feature>
<dbReference type="PIRSF" id="PIRSF001084">
    <property type="entry name" value="B-galactosidase"/>
    <property type="match status" value="1"/>
</dbReference>
<organism evidence="13 14">
    <name type="scientific">Armatimonas rosea</name>
    <dbReference type="NCBI Taxonomy" id="685828"/>
    <lineage>
        <taxon>Bacteria</taxon>
        <taxon>Bacillati</taxon>
        <taxon>Armatimonadota</taxon>
        <taxon>Armatimonadia</taxon>
        <taxon>Armatimonadales</taxon>
        <taxon>Armatimonadaceae</taxon>
        <taxon>Armatimonas</taxon>
    </lineage>
</organism>
<comment type="similarity">
    <text evidence="2 6">Belongs to the glycosyl hydrolase 42 family.</text>
</comment>
<feature type="binding site" evidence="8">
    <location>
        <position position="308"/>
    </location>
    <ligand>
        <name>substrate</name>
    </ligand>
</feature>
<dbReference type="PANTHER" id="PTHR36447">
    <property type="entry name" value="BETA-GALACTOSIDASE GANA"/>
    <property type="match status" value="1"/>
</dbReference>
<dbReference type="InterPro" id="IPR029062">
    <property type="entry name" value="Class_I_gatase-like"/>
</dbReference>
<keyword evidence="14" id="KW-1185">Reference proteome</keyword>
<keyword evidence="5 6" id="KW-0326">Glycosidase</keyword>
<feature type="binding site" evidence="9">
    <location>
        <position position="154"/>
    </location>
    <ligand>
        <name>Zn(2+)</name>
        <dbReference type="ChEBI" id="CHEBI:29105"/>
    </ligand>
</feature>
<feature type="active site" description="Nucleophile" evidence="7">
    <location>
        <position position="300"/>
    </location>
</feature>
<dbReference type="Gene3D" id="2.60.40.1180">
    <property type="entry name" value="Golgi alpha-mannosidase II"/>
    <property type="match status" value="1"/>
</dbReference>
<keyword evidence="9" id="KW-0479">Metal-binding</keyword>
<evidence type="ECO:0000259" key="12">
    <source>
        <dbReference type="Pfam" id="PF08533"/>
    </source>
</evidence>
<gene>
    <name evidence="13" type="ORF">HNQ39_004467</name>
</gene>
<dbReference type="GO" id="GO:0004565">
    <property type="term" value="F:beta-galactosidase activity"/>
    <property type="evidence" value="ECO:0007669"/>
    <property type="project" value="UniProtKB-EC"/>
</dbReference>
<feature type="active site" description="Proton donor" evidence="7">
    <location>
        <position position="149"/>
    </location>
</feature>
<sequence>MNTHFSRFLYGGDYNPEQWPRAVWADDVALMGEANVNIATLPVFGWVSLQPDEDTFTFDWLDEILDKLAEGGVKICLATATASVPAWVTQKYPDVLTADDMGVRRRHGNRHTFCPNSANFRRLSTGLARKLAERYKDHPAVLLWHVSNEYGTYCWCETCAQKFREWLQAKYGSLTELNVRWYTTFWGHTFTDWAQIEPPYRNGEGAIQALKLDWQRFQSESLLSCYRAEAAVLREVTPNIPITTNLMGTFYPLNYHEWAKEMDVVSWDSYPPQGSPPAHVAFTHSLMRGLKDGKPFLLMEQSPSQQNWQYYNTVKLPGELRLQSFQAVAHGADSVMYFQWRRGQGGIEKLHGAIMEHRNRTDTRVFQEVKALGGELKTLGEAPLGKRVAARVALLFSWENWWGLSFSSGPTRDLNYVELCRSYFVALWSLGIQVEVLRPDADLSAYDVIIAPTLSMLTLPQAEALKARVAAGATLLASVFTGLTDEFDTVHAGGAPGPLRDVLGLWVEETDAVMASEKNGVRFDDGETFEATLLCDRVRLEAAETVATYTADFYAGEPAVTRNAFGEGVAYYVATQPEARGLRRLVWSLCREKGIGSPLADGVAPPAGVEVTQRGEFVYLLNHAEPATVALAPGAWTDLLTGETLTGDATLETRGVRVLVSSPSPSL</sequence>
<dbReference type="EMBL" id="JACHGW010000004">
    <property type="protein sequence ID" value="MBB6052646.1"/>
    <property type="molecule type" value="Genomic_DNA"/>
</dbReference>
<dbReference type="RefSeq" id="WP_184202067.1">
    <property type="nucleotide sequence ID" value="NZ_JACHGW010000004.1"/>
</dbReference>
<dbReference type="SUPFAM" id="SSF51445">
    <property type="entry name" value="(Trans)glycosidases"/>
    <property type="match status" value="1"/>
</dbReference>
<dbReference type="InterPro" id="IPR003476">
    <property type="entry name" value="Glyco_hydro_42"/>
</dbReference>
<keyword evidence="9" id="KW-0862">Zinc</keyword>
<evidence type="ECO:0000313" key="14">
    <source>
        <dbReference type="Proteomes" id="UP000520814"/>
    </source>
</evidence>
<feature type="binding site" evidence="8">
    <location>
        <position position="148"/>
    </location>
    <ligand>
        <name>substrate</name>
    </ligand>
</feature>
<dbReference type="EC" id="3.2.1.23" evidence="3 6"/>
<feature type="binding site" evidence="9">
    <location>
        <position position="156"/>
    </location>
    <ligand>
        <name>Zn(2+)</name>
        <dbReference type="ChEBI" id="CHEBI:29105"/>
    </ligand>
</feature>
<evidence type="ECO:0000256" key="5">
    <source>
        <dbReference type="ARBA" id="ARBA00023295"/>
    </source>
</evidence>
<feature type="binding site" evidence="8">
    <location>
        <position position="110"/>
    </location>
    <ligand>
        <name>substrate</name>
    </ligand>
</feature>
<evidence type="ECO:0000256" key="6">
    <source>
        <dbReference type="PIRNR" id="PIRNR001084"/>
    </source>
</evidence>
<dbReference type="Gene3D" id="3.40.50.880">
    <property type="match status" value="1"/>
</dbReference>
<dbReference type="Gene3D" id="3.20.20.80">
    <property type="entry name" value="Glycosidases"/>
    <property type="match status" value="1"/>
</dbReference>
<evidence type="ECO:0000256" key="1">
    <source>
        <dbReference type="ARBA" id="ARBA00001412"/>
    </source>
</evidence>
<dbReference type="CDD" id="cd03143">
    <property type="entry name" value="A4_beta-galactosidase_middle_domain"/>
    <property type="match status" value="1"/>
</dbReference>
<comment type="caution">
    <text evidence="13">The sequence shown here is derived from an EMBL/GenBank/DDBJ whole genome shotgun (WGS) entry which is preliminary data.</text>
</comment>
<dbReference type="Pfam" id="PF08532">
    <property type="entry name" value="Glyco_hydro_42M"/>
    <property type="match status" value="1"/>
</dbReference>
<feature type="domain" description="Glycoside hydrolase family 42 N-terminal" evidence="10">
    <location>
        <begin position="13"/>
        <end position="378"/>
    </location>
</feature>
<feature type="binding site" evidence="9">
    <location>
        <position position="159"/>
    </location>
    <ligand>
        <name>Zn(2+)</name>
        <dbReference type="ChEBI" id="CHEBI:29105"/>
    </ligand>
</feature>
<evidence type="ECO:0000256" key="8">
    <source>
        <dbReference type="PIRSR" id="PIRSR001084-2"/>
    </source>
</evidence>
<evidence type="ECO:0000259" key="10">
    <source>
        <dbReference type="Pfam" id="PF02449"/>
    </source>
</evidence>
<dbReference type="GO" id="GO:0046872">
    <property type="term" value="F:metal ion binding"/>
    <property type="evidence" value="ECO:0007669"/>
    <property type="project" value="UniProtKB-KW"/>
</dbReference>
<protein>
    <recommendedName>
        <fullName evidence="3 6">Beta-galactosidase</fullName>
        <shortName evidence="6">Beta-gal</shortName>
        <ecNumber evidence="3 6">3.2.1.23</ecNumber>
    </recommendedName>
</protein>
<comment type="catalytic activity">
    <reaction evidence="1 6">
        <text>Hydrolysis of terminal non-reducing beta-D-galactose residues in beta-D-galactosides.</text>
        <dbReference type="EC" id="3.2.1.23"/>
    </reaction>
</comment>
<dbReference type="InterPro" id="IPR013738">
    <property type="entry name" value="Beta_galactosidase_Trimer"/>
</dbReference>
<dbReference type="GO" id="GO:0009341">
    <property type="term" value="C:beta-galactosidase complex"/>
    <property type="evidence" value="ECO:0007669"/>
    <property type="project" value="InterPro"/>
</dbReference>
<accession>A0A7W9STP5</accession>
<dbReference type="Pfam" id="PF08533">
    <property type="entry name" value="Glyco_hydro_42C"/>
    <property type="match status" value="1"/>
</dbReference>
<keyword evidence="4 6" id="KW-0378">Hydrolase</keyword>
<dbReference type="InterPro" id="IPR017853">
    <property type="entry name" value="GH"/>
</dbReference>
<dbReference type="Proteomes" id="UP000520814">
    <property type="component" value="Unassembled WGS sequence"/>
</dbReference>
<evidence type="ECO:0000256" key="2">
    <source>
        <dbReference type="ARBA" id="ARBA00005940"/>
    </source>
</evidence>